<evidence type="ECO:0000256" key="1">
    <source>
        <dbReference type="SAM" id="Coils"/>
    </source>
</evidence>
<organism evidence="2 3">
    <name type="scientific">Artemisia annua</name>
    <name type="common">Sweet wormwood</name>
    <dbReference type="NCBI Taxonomy" id="35608"/>
    <lineage>
        <taxon>Eukaryota</taxon>
        <taxon>Viridiplantae</taxon>
        <taxon>Streptophyta</taxon>
        <taxon>Embryophyta</taxon>
        <taxon>Tracheophyta</taxon>
        <taxon>Spermatophyta</taxon>
        <taxon>Magnoliopsida</taxon>
        <taxon>eudicotyledons</taxon>
        <taxon>Gunneridae</taxon>
        <taxon>Pentapetalae</taxon>
        <taxon>asterids</taxon>
        <taxon>campanulids</taxon>
        <taxon>Asterales</taxon>
        <taxon>Asteraceae</taxon>
        <taxon>Asteroideae</taxon>
        <taxon>Anthemideae</taxon>
        <taxon>Artemisiinae</taxon>
        <taxon>Artemisia</taxon>
    </lineage>
</organism>
<reference evidence="2 3" key="1">
    <citation type="journal article" date="2018" name="Mol. Plant">
        <title>The genome of Artemisia annua provides insight into the evolution of Asteraceae family and artemisinin biosynthesis.</title>
        <authorList>
            <person name="Shen Q."/>
            <person name="Zhang L."/>
            <person name="Liao Z."/>
            <person name="Wang S."/>
            <person name="Yan T."/>
            <person name="Shi P."/>
            <person name="Liu M."/>
            <person name="Fu X."/>
            <person name="Pan Q."/>
            <person name="Wang Y."/>
            <person name="Lv Z."/>
            <person name="Lu X."/>
            <person name="Zhang F."/>
            <person name="Jiang W."/>
            <person name="Ma Y."/>
            <person name="Chen M."/>
            <person name="Hao X."/>
            <person name="Li L."/>
            <person name="Tang Y."/>
            <person name="Lv G."/>
            <person name="Zhou Y."/>
            <person name="Sun X."/>
            <person name="Brodelius P.E."/>
            <person name="Rose J.K.C."/>
            <person name="Tang K."/>
        </authorList>
    </citation>
    <scope>NUCLEOTIDE SEQUENCE [LARGE SCALE GENOMIC DNA]</scope>
    <source>
        <strain evidence="3">cv. Huhao1</strain>
        <tissue evidence="2">Leaf</tissue>
    </source>
</reference>
<dbReference type="AlphaFoldDB" id="A0A2U1ME89"/>
<comment type="caution">
    <text evidence="2">The sequence shown here is derived from an EMBL/GenBank/DDBJ whole genome shotgun (WGS) entry which is preliminary data.</text>
</comment>
<sequence>MTVDICSTSEPFISPRISFSYDLNNQSFEIATTNAHNTTTFDFHVSTNLVEQLTSADELFFEGVLLPTQIKKPETICTKPNIVVLENKDVDVKKKRLKELLRDNEEEQEKSTSKSFWRFTRTTSLNSESGRGPKKLFRSLSLKRLLHNNTTDSTLNSKGNEAIKVVEKPNSLKDVTMLPRCSSFNANSSSRRLVTKKKSDSGVKINPVLNIPAANNINLLGYGSLFCKGRPKNKTK</sequence>
<feature type="coiled-coil region" evidence="1">
    <location>
        <begin position="87"/>
        <end position="114"/>
    </location>
</feature>
<gene>
    <name evidence="2" type="ORF">CTI12_AA390560</name>
</gene>
<keyword evidence="1" id="KW-0175">Coiled coil</keyword>
<keyword evidence="3" id="KW-1185">Reference proteome</keyword>
<dbReference type="EMBL" id="PKPP01005589">
    <property type="protein sequence ID" value="PWA59564.1"/>
    <property type="molecule type" value="Genomic_DNA"/>
</dbReference>
<dbReference type="PANTHER" id="PTHR36757">
    <property type="entry name" value="BNAANNG22500D PROTEIN"/>
    <property type="match status" value="1"/>
</dbReference>
<dbReference type="OrthoDB" id="1923860at2759"/>
<name>A0A2U1ME89_ARTAN</name>
<protein>
    <submittedName>
        <fullName evidence="2">Uncharacterized protein</fullName>
    </submittedName>
</protein>
<evidence type="ECO:0000313" key="3">
    <source>
        <dbReference type="Proteomes" id="UP000245207"/>
    </source>
</evidence>
<proteinExistence type="predicted"/>
<dbReference type="Proteomes" id="UP000245207">
    <property type="component" value="Unassembled WGS sequence"/>
</dbReference>
<accession>A0A2U1ME89</accession>
<evidence type="ECO:0000313" key="2">
    <source>
        <dbReference type="EMBL" id="PWA59564.1"/>
    </source>
</evidence>
<dbReference type="PANTHER" id="PTHR36757:SF1">
    <property type="entry name" value="GENOME ASSEMBLY, CHROMOSOME: A04"/>
    <property type="match status" value="1"/>
</dbReference>